<dbReference type="InterPro" id="IPR020454">
    <property type="entry name" value="DAG/PE-bd"/>
</dbReference>
<dbReference type="FunFam" id="3.30.60.20:FF:000019">
    <property type="entry name" value="Serine/threonine-protein kinase"/>
    <property type="match status" value="1"/>
</dbReference>
<evidence type="ECO:0000256" key="15">
    <source>
        <dbReference type="ARBA" id="ARBA00022833"/>
    </source>
</evidence>
<feature type="domain" description="Phorbol-ester/DAG-type" evidence="24">
    <location>
        <begin position="268"/>
        <end position="318"/>
    </location>
</feature>
<keyword evidence="14" id="KW-0418">Kinase</keyword>
<dbReference type="SMART" id="SM00233">
    <property type="entry name" value="PH"/>
    <property type="match status" value="1"/>
</dbReference>
<dbReference type="GO" id="GO:0008270">
    <property type="term" value="F:zinc ion binding"/>
    <property type="evidence" value="ECO:0007669"/>
    <property type="project" value="UniProtKB-KW"/>
</dbReference>
<evidence type="ECO:0000256" key="11">
    <source>
        <dbReference type="ARBA" id="ARBA00022737"/>
    </source>
</evidence>
<evidence type="ECO:0000256" key="13">
    <source>
        <dbReference type="ARBA" id="ARBA00022771"/>
    </source>
</evidence>
<comment type="catalytic activity">
    <reaction evidence="19">
        <text>L-threonyl-[protein] + ATP = O-phospho-L-threonyl-[protein] + ADP + H(+)</text>
        <dbReference type="Rhea" id="RHEA:46608"/>
        <dbReference type="Rhea" id="RHEA-COMP:11060"/>
        <dbReference type="Rhea" id="RHEA-COMP:11605"/>
        <dbReference type="ChEBI" id="CHEBI:15378"/>
        <dbReference type="ChEBI" id="CHEBI:30013"/>
        <dbReference type="ChEBI" id="CHEBI:30616"/>
        <dbReference type="ChEBI" id="CHEBI:61977"/>
        <dbReference type="ChEBI" id="CHEBI:456216"/>
        <dbReference type="EC" id="2.7.11.13"/>
    </reaction>
</comment>
<dbReference type="CDD" id="cd01239">
    <property type="entry name" value="PH_PKD"/>
    <property type="match status" value="1"/>
</dbReference>
<evidence type="ECO:0000313" key="25">
    <source>
        <dbReference type="Ensembl" id="ENSCCRP00000172783.1"/>
    </source>
</evidence>
<comment type="subcellular location">
    <subcellularLocation>
        <location evidence="3">Cytoplasm</location>
    </subcellularLocation>
    <subcellularLocation>
        <location evidence="2">Membrane</location>
    </subcellularLocation>
</comment>
<evidence type="ECO:0000256" key="19">
    <source>
        <dbReference type="ARBA" id="ARBA00047272"/>
    </source>
</evidence>
<dbReference type="PROSITE" id="PS50003">
    <property type="entry name" value="PH_DOMAIN"/>
    <property type="match status" value="1"/>
</dbReference>
<evidence type="ECO:0000256" key="14">
    <source>
        <dbReference type="ARBA" id="ARBA00022777"/>
    </source>
</evidence>
<evidence type="ECO:0000259" key="23">
    <source>
        <dbReference type="PROSITE" id="PS50011"/>
    </source>
</evidence>
<dbReference type="Gene3D" id="3.30.60.20">
    <property type="match status" value="2"/>
</dbReference>
<dbReference type="PROSITE" id="PS50081">
    <property type="entry name" value="ZF_DAG_PE_2"/>
    <property type="match status" value="2"/>
</dbReference>
<dbReference type="InterPro" id="IPR000719">
    <property type="entry name" value="Prot_kinase_dom"/>
</dbReference>
<evidence type="ECO:0000256" key="3">
    <source>
        <dbReference type="ARBA" id="ARBA00004496"/>
    </source>
</evidence>
<keyword evidence="16 20" id="KW-0067">ATP-binding</keyword>
<dbReference type="SUPFAM" id="SSF56112">
    <property type="entry name" value="Protein kinase-like (PK-like)"/>
    <property type="match status" value="1"/>
</dbReference>
<dbReference type="PRINTS" id="PR00008">
    <property type="entry name" value="DAGPEDOMAIN"/>
</dbReference>
<evidence type="ECO:0000256" key="8">
    <source>
        <dbReference type="ARBA" id="ARBA00022553"/>
    </source>
</evidence>
<keyword evidence="6" id="KW-0963">Cytoplasm</keyword>
<dbReference type="SMART" id="SM00220">
    <property type="entry name" value="S_TKc"/>
    <property type="match status" value="1"/>
</dbReference>
<evidence type="ECO:0000256" key="2">
    <source>
        <dbReference type="ARBA" id="ARBA00004370"/>
    </source>
</evidence>
<dbReference type="Proteomes" id="UP001108240">
    <property type="component" value="Unplaced"/>
</dbReference>
<dbReference type="FunFam" id="3.30.60.20:FF:000007">
    <property type="entry name" value="Serine/threonine-protein kinase"/>
    <property type="match status" value="1"/>
</dbReference>
<keyword evidence="26" id="KW-1185">Reference proteome</keyword>
<dbReference type="EC" id="2.7.11.13" evidence="5"/>
<dbReference type="PANTHER" id="PTHR22968">
    <property type="entry name" value="PROTEIN KINASE C, MU"/>
    <property type="match status" value="1"/>
</dbReference>
<dbReference type="PANTHER" id="PTHR22968:SF26">
    <property type="entry name" value="SERINE_THREONINE-PROTEIN KINASE D3"/>
    <property type="match status" value="1"/>
</dbReference>
<dbReference type="SUPFAM" id="SSF50729">
    <property type="entry name" value="PH domain-like"/>
    <property type="match status" value="1"/>
</dbReference>
<dbReference type="GO" id="GO:0005829">
    <property type="term" value="C:cytosol"/>
    <property type="evidence" value="ECO:0007669"/>
    <property type="project" value="TreeGrafter"/>
</dbReference>
<dbReference type="InterPro" id="IPR002219">
    <property type="entry name" value="PKC_DAG/PE"/>
</dbReference>
<keyword evidence="11" id="KW-0677">Repeat</keyword>
<evidence type="ECO:0000256" key="10">
    <source>
        <dbReference type="ARBA" id="ARBA00022723"/>
    </source>
</evidence>
<evidence type="ECO:0000259" key="22">
    <source>
        <dbReference type="PROSITE" id="PS50003"/>
    </source>
</evidence>
<evidence type="ECO:0000256" key="17">
    <source>
        <dbReference type="ARBA" id="ARBA00022842"/>
    </source>
</evidence>
<keyword evidence="18" id="KW-0472">Membrane</keyword>
<feature type="domain" description="Phorbol-ester/DAG-type" evidence="24">
    <location>
        <begin position="153"/>
        <end position="203"/>
    </location>
</feature>
<organism evidence="25 26">
    <name type="scientific">Cyprinus carpio carpio</name>
    <dbReference type="NCBI Taxonomy" id="630221"/>
    <lineage>
        <taxon>Eukaryota</taxon>
        <taxon>Metazoa</taxon>
        <taxon>Chordata</taxon>
        <taxon>Craniata</taxon>
        <taxon>Vertebrata</taxon>
        <taxon>Euteleostomi</taxon>
        <taxon>Actinopterygii</taxon>
        <taxon>Neopterygii</taxon>
        <taxon>Teleostei</taxon>
        <taxon>Ostariophysi</taxon>
        <taxon>Cypriniformes</taxon>
        <taxon>Cyprinidae</taxon>
        <taxon>Cyprininae</taxon>
        <taxon>Cyprinus</taxon>
    </lineage>
</organism>
<dbReference type="GO" id="GO:0005524">
    <property type="term" value="F:ATP binding"/>
    <property type="evidence" value="ECO:0007669"/>
    <property type="project" value="UniProtKB-UniRule"/>
</dbReference>
<dbReference type="Pfam" id="PF00130">
    <property type="entry name" value="C1_1"/>
    <property type="match status" value="2"/>
</dbReference>
<dbReference type="FunFam" id="2.30.29.30:FF:000056">
    <property type="entry name" value="Serine/threonine-protein kinase"/>
    <property type="match status" value="1"/>
</dbReference>
<keyword evidence="9" id="KW-0808">Transferase</keyword>
<evidence type="ECO:0000256" key="12">
    <source>
        <dbReference type="ARBA" id="ARBA00022741"/>
    </source>
</evidence>
<dbReference type="Gene3D" id="3.30.200.20">
    <property type="entry name" value="Phosphorylase Kinase, domain 1"/>
    <property type="match status" value="1"/>
</dbReference>
<dbReference type="GO" id="GO:0007200">
    <property type="term" value="P:phospholipase C-activating G protein-coupled receptor signaling pathway"/>
    <property type="evidence" value="ECO:0007669"/>
    <property type="project" value="TreeGrafter"/>
</dbReference>
<dbReference type="GeneTree" id="ENSGT00950000183024"/>
<dbReference type="SMART" id="SM00109">
    <property type="entry name" value="C1"/>
    <property type="match status" value="2"/>
</dbReference>
<feature type="region of interest" description="Disordered" evidence="21">
    <location>
        <begin position="1"/>
        <end position="44"/>
    </location>
</feature>
<keyword evidence="17" id="KW-0460">Magnesium</keyword>
<reference evidence="25" key="1">
    <citation type="submission" date="2025-08" db="UniProtKB">
        <authorList>
            <consortium name="Ensembl"/>
        </authorList>
    </citation>
    <scope>IDENTIFICATION</scope>
</reference>
<dbReference type="PROSITE" id="PS50011">
    <property type="entry name" value="PROTEIN_KINASE_DOM"/>
    <property type="match status" value="1"/>
</dbReference>
<dbReference type="InterPro" id="IPR046349">
    <property type="entry name" value="C1-like_sf"/>
</dbReference>
<dbReference type="InterPro" id="IPR011009">
    <property type="entry name" value="Kinase-like_dom_sf"/>
</dbReference>
<evidence type="ECO:0000256" key="18">
    <source>
        <dbReference type="ARBA" id="ARBA00023136"/>
    </source>
</evidence>
<dbReference type="FunFam" id="3.30.200.20:FF:000137">
    <property type="entry name" value="Serine/threonine-protein kinase"/>
    <property type="match status" value="1"/>
</dbReference>
<dbReference type="PROSITE" id="PS00479">
    <property type="entry name" value="ZF_DAG_PE_1"/>
    <property type="match status" value="2"/>
</dbReference>
<dbReference type="InterPro" id="IPR011993">
    <property type="entry name" value="PH-like_dom_sf"/>
</dbReference>
<dbReference type="AlphaFoldDB" id="A0A9J8CT82"/>
<dbReference type="Ensembl" id="ENSCCRT00000152477.1">
    <property type="protein sequence ID" value="ENSCCRP00000172783.1"/>
    <property type="gene ID" value="ENSCCRG00000068392.1"/>
</dbReference>
<keyword evidence="13" id="KW-0863">Zinc-finger</keyword>
<dbReference type="InterPro" id="IPR057764">
    <property type="entry name" value="Ubiquitin_PRKD1-3_N"/>
</dbReference>
<evidence type="ECO:0000256" key="5">
    <source>
        <dbReference type="ARBA" id="ARBA00012429"/>
    </source>
</evidence>
<feature type="compositionally biased region" description="Low complexity" evidence="21">
    <location>
        <begin position="1"/>
        <end position="13"/>
    </location>
</feature>
<sequence>MSASSSTSPLTLPKPFVHSQHQTAPPTPSPSPSPPVPLCVRLSNGNHSVPSPTSSLHGVSFLLQIGLTREMVTLEPHDLSLSSVKDLVCSIVDQKFPECGFFGLYDKILLFRHDLNSDNILQRLTSAEDIHEGDLIEVVLSAQATVEDFQIRPHALYVHSYKAPTFCDYCGEMLWGLVRQGLKCEGCGLNYHKRCAFKIPNNCSGVRKRRLSNVSLPGPSLSVPRSAPAEHAVLALEDVRNDFFFFFFLHFGRPIWMEKMVLGRVKVPHTFVIHTYTRPTICQFCKRLLKGLFRQGMQCKDCKFNCHKRCASKVPKDCLGVFNGGMVMSIKHTKRRSTTVVKEGWMVHYTSRDNLRKRHYWRLDSKSLTLFQNDSGAKYYKEIPLSEILQVEVARDFSSLALGGNPHCFEVITATMVYYVGENTGGPHLHIHKPALAAGGVGLEVAQGWERAIRQALMPVPVTPQPSVGAAAGQSKDHKELSISISVSNSQIQENVDISSIYQIFADEVLGSGQFGVVYGGKHRKTGRDVAIKVIDKMRFPTKQESQLRNEVAILQNLHHPGIVNLECMFETPERVFVVMEKLHGDMLEMILSSEKIFVLNTLIFYWYQTTI</sequence>
<evidence type="ECO:0000256" key="7">
    <source>
        <dbReference type="ARBA" id="ARBA00022527"/>
    </source>
</evidence>
<protein>
    <recommendedName>
        <fullName evidence="5">protein kinase C</fullName>
        <ecNumber evidence="5">2.7.11.13</ecNumber>
    </recommendedName>
</protein>
<keyword evidence="7" id="KW-0723">Serine/threonine-protein kinase</keyword>
<dbReference type="Pfam" id="PF00069">
    <property type="entry name" value="Pkinase"/>
    <property type="match status" value="1"/>
</dbReference>
<keyword evidence="8" id="KW-0597">Phosphoprotein</keyword>
<dbReference type="InterPro" id="IPR001849">
    <property type="entry name" value="PH_domain"/>
</dbReference>
<reference evidence="25" key="2">
    <citation type="submission" date="2025-09" db="UniProtKB">
        <authorList>
            <consortium name="Ensembl"/>
        </authorList>
    </citation>
    <scope>IDENTIFICATION</scope>
</reference>
<dbReference type="InterPro" id="IPR017441">
    <property type="entry name" value="Protein_kinase_ATP_BS"/>
</dbReference>
<dbReference type="GO" id="GO:0016020">
    <property type="term" value="C:membrane"/>
    <property type="evidence" value="ECO:0007669"/>
    <property type="project" value="UniProtKB-SubCell"/>
</dbReference>
<evidence type="ECO:0000256" key="20">
    <source>
        <dbReference type="PROSITE-ProRule" id="PRU10141"/>
    </source>
</evidence>
<evidence type="ECO:0000259" key="24">
    <source>
        <dbReference type="PROSITE" id="PS50081"/>
    </source>
</evidence>
<dbReference type="SUPFAM" id="SSF57889">
    <property type="entry name" value="Cysteine-rich domain"/>
    <property type="match status" value="2"/>
</dbReference>
<evidence type="ECO:0000256" key="1">
    <source>
        <dbReference type="ARBA" id="ARBA00001946"/>
    </source>
</evidence>
<feature type="binding site" evidence="20">
    <location>
        <position position="533"/>
    </location>
    <ligand>
        <name>ATP</name>
        <dbReference type="ChEBI" id="CHEBI:30616"/>
    </ligand>
</feature>
<accession>A0A9J8CT82</accession>
<dbReference type="PROSITE" id="PS00107">
    <property type="entry name" value="PROTEIN_KINASE_ATP"/>
    <property type="match status" value="1"/>
</dbReference>
<keyword evidence="12 20" id="KW-0547">Nucleotide-binding</keyword>
<dbReference type="Pfam" id="PF25525">
    <property type="entry name" value="Ubiquitin_PRKD1_N"/>
    <property type="match status" value="1"/>
</dbReference>
<dbReference type="GO" id="GO:0035556">
    <property type="term" value="P:intracellular signal transduction"/>
    <property type="evidence" value="ECO:0007669"/>
    <property type="project" value="TreeGrafter"/>
</dbReference>
<dbReference type="Pfam" id="PF00169">
    <property type="entry name" value="PH"/>
    <property type="match status" value="1"/>
</dbReference>
<evidence type="ECO:0000313" key="26">
    <source>
        <dbReference type="Proteomes" id="UP001108240"/>
    </source>
</evidence>
<comment type="cofactor">
    <cofactor evidence="1">
        <name>Mg(2+)</name>
        <dbReference type="ChEBI" id="CHEBI:18420"/>
    </cofactor>
</comment>
<dbReference type="GO" id="GO:0004697">
    <property type="term" value="F:diacylglycerol-dependent serine/threonine kinase activity"/>
    <property type="evidence" value="ECO:0007669"/>
    <property type="project" value="UniProtKB-EC"/>
</dbReference>
<dbReference type="CDD" id="cd20841">
    <property type="entry name" value="C1_PKD3_rpt1"/>
    <property type="match status" value="1"/>
</dbReference>
<proteinExistence type="inferred from homology"/>
<feature type="compositionally biased region" description="Pro residues" evidence="21">
    <location>
        <begin position="25"/>
        <end position="37"/>
    </location>
</feature>
<keyword evidence="10" id="KW-0479">Metal-binding</keyword>
<keyword evidence="15" id="KW-0862">Zinc</keyword>
<name>A0A9J8CT82_CYPCA</name>
<feature type="domain" description="Protein kinase" evidence="23">
    <location>
        <begin position="504"/>
        <end position="612"/>
    </location>
</feature>
<evidence type="ECO:0000256" key="21">
    <source>
        <dbReference type="SAM" id="MobiDB-lite"/>
    </source>
</evidence>
<feature type="domain" description="PH" evidence="22">
    <location>
        <begin position="339"/>
        <end position="458"/>
    </location>
</feature>
<evidence type="ECO:0000256" key="6">
    <source>
        <dbReference type="ARBA" id="ARBA00022490"/>
    </source>
</evidence>
<evidence type="ECO:0000256" key="4">
    <source>
        <dbReference type="ARBA" id="ARBA00008582"/>
    </source>
</evidence>
<dbReference type="Gene3D" id="2.30.29.30">
    <property type="entry name" value="Pleckstrin-homology domain (PH domain)/Phosphotyrosine-binding domain (PTB)"/>
    <property type="match status" value="1"/>
</dbReference>
<evidence type="ECO:0000256" key="9">
    <source>
        <dbReference type="ARBA" id="ARBA00022679"/>
    </source>
</evidence>
<evidence type="ECO:0000256" key="16">
    <source>
        <dbReference type="ARBA" id="ARBA00022840"/>
    </source>
</evidence>
<comment type="similarity">
    <text evidence="4">Belongs to the protein kinase superfamily. CAMK Ser/Thr protein kinase family. PKD subfamily.</text>
</comment>